<keyword evidence="2" id="KW-0863">Zinc-finger</keyword>
<dbReference type="PANTHER" id="PTHR23012">
    <property type="entry name" value="RING/FYVE/PHD ZINC FINGER DOMAIN-CONTAINING"/>
    <property type="match status" value="1"/>
</dbReference>
<comment type="caution">
    <text evidence="6">The sequence shown here is derived from an EMBL/GenBank/DDBJ whole genome shotgun (WGS) entry which is preliminary data.</text>
</comment>
<dbReference type="OrthoDB" id="264354at2759"/>
<sequence>MGDHFVLLVDRLLTESTLEAAIQCGNSLQDPSSPFRDKRTDFSSHRMDFNVNSSPAELVQCRICHEEDEDSNMDIPCSCLGSLKYAHHECVQKWCNEKGDNICEICCQQYKPSYTAPPPVLYYGGIPLHLRGFRGHWEISREELSNPELSTMVPTDPYNFIDQQDSDEYSEHATQSLICCRFVAIIFTVLLMFRHTLPIFISVVGDDSMPLLEVLMLSIGIVLPIYIMVKAFIAIRHRRRQHQDVRSSSDNAMTNVPTQLQQPLPHLIHIH</sequence>
<dbReference type="InterPro" id="IPR013083">
    <property type="entry name" value="Znf_RING/FYVE/PHD"/>
</dbReference>
<feature type="domain" description="RING-CH-type" evidence="5">
    <location>
        <begin position="53"/>
        <end position="113"/>
    </location>
</feature>
<dbReference type="SMART" id="SM00744">
    <property type="entry name" value="RINGv"/>
    <property type="match status" value="1"/>
</dbReference>
<gene>
    <name evidence="6" type="ORF">CEURO_LOCUS2471</name>
</gene>
<evidence type="ECO:0000256" key="4">
    <source>
        <dbReference type="SAM" id="Phobius"/>
    </source>
</evidence>
<evidence type="ECO:0000259" key="5">
    <source>
        <dbReference type="PROSITE" id="PS51292"/>
    </source>
</evidence>
<keyword evidence="4" id="KW-0472">Membrane</keyword>
<dbReference type="Pfam" id="PF12906">
    <property type="entry name" value="RINGv"/>
    <property type="match status" value="1"/>
</dbReference>
<evidence type="ECO:0000256" key="3">
    <source>
        <dbReference type="ARBA" id="ARBA00022833"/>
    </source>
</evidence>
<evidence type="ECO:0000256" key="1">
    <source>
        <dbReference type="ARBA" id="ARBA00022723"/>
    </source>
</evidence>
<dbReference type="AlphaFoldDB" id="A0A9P0YLN7"/>
<keyword evidence="4" id="KW-0812">Transmembrane</keyword>
<proteinExistence type="predicted"/>
<name>A0A9P0YLN7_CUSEU</name>
<dbReference type="InterPro" id="IPR022143">
    <property type="entry name" value="DUF3675"/>
</dbReference>
<dbReference type="SUPFAM" id="SSF57850">
    <property type="entry name" value="RING/U-box"/>
    <property type="match status" value="1"/>
</dbReference>
<keyword evidence="3" id="KW-0862">Zinc</keyword>
<dbReference type="Pfam" id="PF12428">
    <property type="entry name" value="DUF3675"/>
    <property type="match status" value="1"/>
</dbReference>
<accession>A0A9P0YLN7</accession>
<dbReference type="GO" id="GO:0016567">
    <property type="term" value="P:protein ubiquitination"/>
    <property type="evidence" value="ECO:0007669"/>
    <property type="project" value="TreeGrafter"/>
</dbReference>
<dbReference type="InterPro" id="IPR011016">
    <property type="entry name" value="Znf_RING-CH"/>
</dbReference>
<feature type="transmembrane region" description="Helical" evidence="4">
    <location>
        <begin position="182"/>
        <end position="205"/>
    </location>
</feature>
<reference evidence="6" key="1">
    <citation type="submission" date="2022-07" db="EMBL/GenBank/DDBJ databases">
        <authorList>
            <person name="Macas J."/>
            <person name="Novak P."/>
            <person name="Neumann P."/>
        </authorList>
    </citation>
    <scope>NUCLEOTIDE SEQUENCE</scope>
</reference>
<dbReference type="Gene3D" id="3.30.40.10">
    <property type="entry name" value="Zinc/RING finger domain, C3HC4 (zinc finger)"/>
    <property type="match status" value="1"/>
</dbReference>
<feature type="transmembrane region" description="Helical" evidence="4">
    <location>
        <begin position="211"/>
        <end position="233"/>
    </location>
</feature>
<evidence type="ECO:0000313" key="7">
    <source>
        <dbReference type="Proteomes" id="UP001152484"/>
    </source>
</evidence>
<keyword evidence="1" id="KW-0479">Metal-binding</keyword>
<dbReference type="GO" id="GO:0016020">
    <property type="term" value="C:membrane"/>
    <property type="evidence" value="ECO:0007669"/>
    <property type="project" value="TreeGrafter"/>
</dbReference>
<dbReference type="Proteomes" id="UP001152484">
    <property type="component" value="Unassembled WGS sequence"/>
</dbReference>
<dbReference type="GO" id="GO:0004842">
    <property type="term" value="F:ubiquitin-protein transferase activity"/>
    <property type="evidence" value="ECO:0007669"/>
    <property type="project" value="TreeGrafter"/>
</dbReference>
<dbReference type="PROSITE" id="PS51292">
    <property type="entry name" value="ZF_RING_CH"/>
    <property type="match status" value="1"/>
</dbReference>
<dbReference type="EMBL" id="CAMAPE010000005">
    <property type="protein sequence ID" value="CAH9067061.1"/>
    <property type="molecule type" value="Genomic_DNA"/>
</dbReference>
<keyword evidence="7" id="KW-1185">Reference proteome</keyword>
<dbReference type="CDD" id="cd16495">
    <property type="entry name" value="RING_CH-C4HC3_MARCH"/>
    <property type="match status" value="1"/>
</dbReference>
<evidence type="ECO:0000313" key="6">
    <source>
        <dbReference type="EMBL" id="CAH9067061.1"/>
    </source>
</evidence>
<dbReference type="GO" id="GO:0008270">
    <property type="term" value="F:zinc ion binding"/>
    <property type="evidence" value="ECO:0007669"/>
    <property type="project" value="UniProtKB-KW"/>
</dbReference>
<organism evidence="6 7">
    <name type="scientific">Cuscuta europaea</name>
    <name type="common">European dodder</name>
    <dbReference type="NCBI Taxonomy" id="41803"/>
    <lineage>
        <taxon>Eukaryota</taxon>
        <taxon>Viridiplantae</taxon>
        <taxon>Streptophyta</taxon>
        <taxon>Embryophyta</taxon>
        <taxon>Tracheophyta</taxon>
        <taxon>Spermatophyta</taxon>
        <taxon>Magnoliopsida</taxon>
        <taxon>eudicotyledons</taxon>
        <taxon>Gunneridae</taxon>
        <taxon>Pentapetalae</taxon>
        <taxon>asterids</taxon>
        <taxon>lamiids</taxon>
        <taxon>Solanales</taxon>
        <taxon>Convolvulaceae</taxon>
        <taxon>Cuscuteae</taxon>
        <taxon>Cuscuta</taxon>
        <taxon>Cuscuta subgen. Cuscuta</taxon>
    </lineage>
</organism>
<dbReference type="InterPro" id="IPR033275">
    <property type="entry name" value="MARCH-like"/>
</dbReference>
<dbReference type="PANTHER" id="PTHR23012:SF174">
    <property type="entry name" value="OS01G0121200 PROTEIN"/>
    <property type="match status" value="1"/>
</dbReference>
<protein>
    <recommendedName>
        <fullName evidence="5">RING-CH-type domain-containing protein</fullName>
    </recommendedName>
</protein>
<evidence type="ECO:0000256" key="2">
    <source>
        <dbReference type="ARBA" id="ARBA00022771"/>
    </source>
</evidence>
<keyword evidence="4" id="KW-1133">Transmembrane helix</keyword>